<comment type="subcellular location">
    <subcellularLocation>
        <location evidence="1">Cytoplasm</location>
    </subcellularLocation>
    <subcellularLocation>
        <location evidence="2">Nucleus</location>
        <location evidence="2">Nucleolus</location>
    </subcellularLocation>
</comment>
<dbReference type="PANTHER" id="PTHR11097:SF9">
    <property type="entry name" value="EXOSOME COMPLEX COMPONENT RRP43"/>
    <property type="match status" value="1"/>
</dbReference>
<dbReference type="EMBL" id="GL349455">
    <property type="protein sequence ID" value="KNC49476.1"/>
    <property type="molecule type" value="Genomic_DNA"/>
</dbReference>
<feature type="domain" description="Exoribonuclease phosphorolytic" evidence="11">
    <location>
        <begin position="206"/>
        <end position="271"/>
    </location>
</feature>
<keyword evidence="12" id="KW-0378">Hydrolase</keyword>
<dbReference type="STRING" id="461836.A0A0L0DBI8"/>
<evidence type="ECO:0000259" key="11">
    <source>
        <dbReference type="Pfam" id="PF03725"/>
    </source>
</evidence>
<dbReference type="AlphaFoldDB" id="A0A0L0DBI8"/>
<accession>A0A0L0DBI8</accession>
<dbReference type="InterPro" id="IPR020568">
    <property type="entry name" value="Ribosomal_Su5_D2-typ_SF"/>
</dbReference>
<dbReference type="GO" id="GO:0004527">
    <property type="term" value="F:exonuclease activity"/>
    <property type="evidence" value="ECO:0007669"/>
    <property type="project" value="UniProtKB-KW"/>
</dbReference>
<dbReference type="GO" id="GO:0000176">
    <property type="term" value="C:nuclear exosome (RNase complex)"/>
    <property type="evidence" value="ECO:0007669"/>
    <property type="project" value="TreeGrafter"/>
</dbReference>
<dbReference type="InterPro" id="IPR015847">
    <property type="entry name" value="ExoRNase_PH_dom2"/>
</dbReference>
<dbReference type="GeneID" id="25564897"/>
<sequence>MAAKLDVDSFRKLLPLDFHEKFLAAAVRPDGRGLLEFRAAAVSRGVLASSTVGSALVRVGETAVMAGVKAEVGPPAAGAPSTGMLVVNAELPPLCSPDAEPGRPSDRTQVLTRHLNEVLLGNASGVALDALCIEPGVAVWVLYLDVIVLDDSGSLDDAALLAAVAALASFELPAVDVDAADGQVYVNDGAESRAMDIGTLRNVPTLPLSFTFGLLGSHLIADPTASEEVLLSAKVGIVLDGYSGNVLATVKTGKAPLSLDAIAQCVAVAQERAAALVPLLS</sequence>
<reference evidence="12 13" key="1">
    <citation type="submission" date="2010-05" db="EMBL/GenBank/DDBJ databases">
        <title>The Genome Sequence of Thecamonas trahens ATCC 50062.</title>
        <authorList>
            <consortium name="The Broad Institute Genome Sequencing Platform"/>
            <person name="Russ C."/>
            <person name="Cuomo C."/>
            <person name="Shea T."/>
            <person name="Young S.K."/>
            <person name="Zeng Q."/>
            <person name="Koehrsen M."/>
            <person name="Haas B."/>
            <person name="Borodovsky M."/>
            <person name="Guigo R."/>
            <person name="Alvarado L."/>
            <person name="Berlin A."/>
            <person name="Bochicchio J."/>
            <person name="Borenstein D."/>
            <person name="Chapman S."/>
            <person name="Chen Z."/>
            <person name="Freedman E."/>
            <person name="Gellesch M."/>
            <person name="Goldberg J."/>
            <person name="Griggs A."/>
            <person name="Gujja S."/>
            <person name="Heilman E."/>
            <person name="Heiman D."/>
            <person name="Hepburn T."/>
            <person name="Howarth C."/>
            <person name="Jen D."/>
            <person name="Larson L."/>
            <person name="Mehta T."/>
            <person name="Park D."/>
            <person name="Pearson M."/>
            <person name="Roberts A."/>
            <person name="Saif S."/>
            <person name="Shenoy N."/>
            <person name="Sisk P."/>
            <person name="Stolte C."/>
            <person name="Sykes S."/>
            <person name="Thomson T."/>
            <person name="Walk T."/>
            <person name="White J."/>
            <person name="Yandava C."/>
            <person name="Burger G."/>
            <person name="Gray M.W."/>
            <person name="Holland P.W.H."/>
            <person name="King N."/>
            <person name="Lang F.B.F."/>
            <person name="Roger A.J."/>
            <person name="Ruiz-Trillo I."/>
            <person name="Lander E."/>
            <person name="Nusbaum C."/>
        </authorList>
    </citation>
    <scope>NUCLEOTIDE SEQUENCE [LARGE SCALE GENOMIC DNA]</scope>
    <source>
        <strain evidence="12 13">ATCC 50062</strain>
    </source>
</reference>
<dbReference type="InterPro" id="IPR050590">
    <property type="entry name" value="Exosome_comp_Rrp42_subfam"/>
</dbReference>
<dbReference type="eggNOG" id="KOG1613">
    <property type="taxonomic scope" value="Eukaryota"/>
</dbReference>
<gene>
    <name evidence="12" type="ORF">AMSG_05492</name>
</gene>
<dbReference type="GO" id="GO:0035925">
    <property type="term" value="F:mRNA 3'-UTR AU-rich region binding"/>
    <property type="evidence" value="ECO:0007669"/>
    <property type="project" value="TreeGrafter"/>
</dbReference>
<evidence type="ECO:0000256" key="3">
    <source>
        <dbReference type="ARBA" id="ARBA00006678"/>
    </source>
</evidence>
<dbReference type="OrthoDB" id="45882at2759"/>
<evidence type="ECO:0000313" key="13">
    <source>
        <dbReference type="Proteomes" id="UP000054408"/>
    </source>
</evidence>
<dbReference type="RefSeq" id="XP_013757895.1">
    <property type="nucleotide sequence ID" value="XM_013902441.1"/>
</dbReference>
<keyword evidence="8" id="KW-0539">Nucleus</keyword>
<dbReference type="GO" id="GO:0000467">
    <property type="term" value="P:exonucleolytic trimming to generate mature 3'-end of 5.8S rRNA from tricistronic rRNA transcript (SSU-rRNA, 5.8S rRNA, LSU-rRNA)"/>
    <property type="evidence" value="ECO:0007669"/>
    <property type="project" value="TreeGrafter"/>
</dbReference>
<dbReference type="GO" id="GO:0034475">
    <property type="term" value="P:U4 snRNA 3'-end processing"/>
    <property type="evidence" value="ECO:0007669"/>
    <property type="project" value="TreeGrafter"/>
</dbReference>
<dbReference type="Proteomes" id="UP000054408">
    <property type="component" value="Unassembled WGS sequence"/>
</dbReference>
<dbReference type="GO" id="GO:0071035">
    <property type="term" value="P:nuclear polyadenylation-dependent rRNA catabolic process"/>
    <property type="evidence" value="ECO:0007669"/>
    <property type="project" value="TreeGrafter"/>
</dbReference>
<evidence type="ECO:0000256" key="6">
    <source>
        <dbReference type="ARBA" id="ARBA00022835"/>
    </source>
</evidence>
<keyword evidence="6" id="KW-0271">Exosome</keyword>
<keyword evidence="7" id="KW-0694">RNA-binding</keyword>
<feature type="domain" description="Exoribonuclease phosphorolytic" evidence="10">
    <location>
        <begin position="36"/>
        <end position="173"/>
    </location>
</feature>
<dbReference type="GO" id="GO:0034473">
    <property type="term" value="P:U1 snRNA 3'-end processing"/>
    <property type="evidence" value="ECO:0007669"/>
    <property type="project" value="TreeGrafter"/>
</dbReference>
<evidence type="ECO:0000256" key="8">
    <source>
        <dbReference type="ARBA" id="ARBA00023242"/>
    </source>
</evidence>
<evidence type="ECO:0000256" key="5">
    <source>
        <dbReference type="ARBA" id="ARBA00022552"/>
    </source>
</evidence>
<comment type="similarity">
    <text evidence="3">Belongs to the RNase PH family.</text>
</comment>
<evidence type="ECO:0000256" key="7">
    <source>
        <dbReference type="ARBA" id="ARBA00022884"/>
    </source>
</evidence>
<dbReference type="InterPro" id="IPR027408">
    <property type="entry name" value="PNPase/RNase_PH_dom_sf"/>
</dbReference>
<proteinExistence type="inferred from homology"/>
<dbReference type="InterPro" id="IPR001247">
    <property type="entry name" value="ExoRNase_PH_dom1"/>
</dbReference>
<dbReference type="GO" id="GO:0016075">
    <property type="term" value="P:rRNA catabolic process"/>
    <property type="evidence" value="ECO:0007669"/>
    <property type="project" value="TreeGrafter"/>
</dbReference>
<keyword evidence="12" id="KW-0540">Nuclease</keyword>
<evidence type="ECO:0000259" key="10">
    <source>
        <dbReference type="Pfam" id="PF01138"/>
    </source>
</evidence>
<dbReference type="PANTHER" id="PTHR11097">
    <property type="entry name" value="EXOSOME COMPLEX EXONUCLEASE RIBOSOMAL RNA PROCESSING PROTEIN"/>
    <property type="match status" value="1"/>
</dbReference>
<name>A0A0L0DBI8_THETB</name>
<dbReference type="SUPFAM" id="SSF54211">
    <property type="entry name" value="Ribosomal protein S5 domain 2-like"/>
    <property type="match status" value="1"/>
</dbReference>
<dbReference type="GO" id="GO:0034476">
    <property type="term" value="P:U5 snRNA 3'-end processing"/>
    <property type="evidence" value="ECO:0007669"/>
    <property type="project" value="TreeGrafter"/>
</dbReference>
<dbReference type="GO" id="GO:0000177">
    <property type="term" value="C:cytoplasmic exosome (RNase complex)"/>
    <property type="evidence" value="ECO:0007669"/>
    <property type="project" value="TreeGrafter"/>
</dbReference>
<protein>
    <recommendedName>
        <fullName evidence="9">Ribosomal RNA-processing protein 43</fullName>
    </recommendedName>
</protein>
<evidence type="ECO:0000313" key="12">
    <source>
        <dbReference type="EMBL" id="KNC49476.1"/>
    </source>
</evidence>
<dbReference type="SUPFAM" id="SSF55666">
    <property type="entry name" value="Ribonuclease PH domain 2-like"/>
    <property type="match status" value="1"/>
</dbReference>
<dbReference type="Gene3D" id="3.30.230.70">
    <property type="entry name" value="GHMP Kinase, N-terminal domain"/>
    <property type="match status" value="1"/>
</dbReference>
<evidence type="ECO:0000256" key="4">
    <source>
        <dbReference type="ARBA" id="ARBA00022490"/>
    </source>
</evidence>
<keyword evidence="5" id="KW-0698">rRNA processing</keyword>
<dbReference type="InterPro" id="IPR036345">
    <property type="entry name" value="ExoRNase_PH_dom2_sf"/>
</dbReference>
<keyword evidence="4" id="KW-0963">Cytoplasm</keyword>
<dbReference type="Pfam" id="PF01138">
    <property type="entry name" value="RNase_PH"/>
    <property type="match status" value="1"/>
</dbReference>
<dbReference type="GO" id="GO:0071038">
    <property type="term" value="P:TRAMP-dependent tRNA surveillance pathway"/>
    <property type="evidence" value="ECO:0007669"/>
    <property type="project" value="TreeGrafter"/>
</dbReference>
<dbReference type="GO" id="GO:0005730">
    <property type="term" value="C:nucleolus"/>
    <property type="evidence" value="ECO:0007669"/>
    <property type="project" value="UniProtKB-SubCell"/>
</dbReference>
<evidence type="ECO:0000256" key="1">
    <source>
        <dbReference type="ARBA" id="ARBA00004496"/>
    </source>
</evidence>
<keyword evidence="13" id="KW-1185">Reference proteome</keyword>
<dbReference type="OMA" id="MQPGEPF"/>
<evidence type="ECO:0000256" key="9">
    <source>
        <dbReference type="ARBA" id="ARBA00030617"/>
    </source>
</evidence>
<dbReference type="Pfam" id="PF03725">
    <property type="entry name" value="RNase_PH_C"/>
    <property type="match status" value="1"/>
</dbReference>
<dbReference type="GO" id="GO:0071028">
    <property type="term" value="P:nuclear mRNA surveillance"/>
    <property type="evidence" value="ECO:0007669"/>
    <property type="project" value="TreeGrafter"/>
</dbReference>
<keyword evidence="12" id="KW-0269">Exonuclease</keyword>
<evidence type="ECO:0000256" key="2">
    <source>
        <dbReference type="ARBA" id="ARBA00004604"/>
    </source>
</evidence>
<organism evidence="12 13">
    <name type="scientific">Thecamonas trahens ATCC 50062</name>
    <dbReference type="NCBI Taxonomy" id="461836"/>
    <lineage>
        <taxon>Eukaryota</taxon>
        <taxon>Apusozoa</taxon>
        <taxon>Apusomonadida</taxon>
        <taxon>Apusomonadidae</taxon>
        <taxon>Thecamonas</taxon>
    </lineage>
</organism>